<reference evidence="4" key="1">
    <citation type="submission" date="2017-01" db="EMBL/GenBank/DDBJ databases">
        <title>Comparative genomics of anhydrobiosis in the tardigrade Hypsibius dujardini.</title>
        <authorList>
            <person name="Yoshida Y."/>
            <person name="Koutsovoulos G."/>
            <person name="Laetsch D."/>
            <person name="Stevens L."/>
            <person name="Kumar S."/>
            <person name="Horikawa D."/>
            <person name="Ishino K."/>
            <person name="Komine S."/>
            <person name="Tomita M."/>
            <person name="Blaxter M."/>
            <person name="Arakawa K."/>
        </authorList>
    </citation>
    <scope>NUCLEOTIDE SEQUENCE [LARGE SCALE GENOMIC DNA]</scope>
    <source>
        <strain evidence="4">Z151</strain>
    </source>
</reference>
<evidence type="ECO:0000256" key="2">
    <source>
        <dbReference type="SAM" id="SignalP"/>
    </source>
</evidence>
<feature type="compositionally biased region" description="Low complexity" evidence="1">
    <location>
        <begin position="289"/>
        <end position="311"/>
    </location>
</feature>
<evidence type="ECO:0000313" key="4">
    <source>
        <dbReference type="Proteomes" id="UP000192578"/>
    </source>
</evidence>
<organism evidence="3 4">
    <name type="scientific">Hypsibius exemplaris</name>
    <name type="common">Freshwater tardigrade</name>
    <dbReference type="NCBI Taxonomy" id="2072580"/>
    <lineage>
        <taxon>Eukaryota</taxon>
        <taxon>Metazoa</taxon>
        <taxon>Ecdysozoa</taxon>
        <taxon>Tardigrada</taxon>
        <taxon>Eutardigrada</taxon>
        <taxon>Parachela</taxon>
        <taxon>Hypsibioidea</taxon>
        <taxon>Hypsibiidae</taxon>
        <taxon>Hypsibius</taxon>
    </lineage>
</organism>
<protein>
    <submittedName>
        <fullName evidence="3">Uncharacterized protein</fullName>
    </submittedName>
</protein>
<comment type="caution">
    <text evidence="3">The sequence shown here is derived from an EMBL/GenBank/DDBJ whole genome shotgun (WGS) entry which is preliminary data.</text>
</comment>
<gene>
    <name evidence="3" type="ORF">BV898_06667</name>
</gene>
<feature type="compositionally biased region" description="Low complexity" evidence="1">
    <location>
        <begin position="122"/>
        <end position="166"/>
    </location>
</feature>
<keyword evidence="4" id="KW-1185">Reference proteome</keyword>
<accession>A0A1W0WVN0</accession>
<dbReference type="AlphaFoldDB" id="A0A1W0WVN0"/>
<dbReference type="Proteomes" id="UP000192578">
    <property type="component" value="Unassembled WGS sequence"/>
</dbReference>
<feature type="region of interest" description="Disordered" evidence="1">
    <location>
        <begin position="289"/>
        <end position="436"/>
    </location>
</feature>
<feature type="signal peptide" evidence="2">
    <location>
        <begin position="1"/>
        <end position="21"/>
    </location>
</feature>
<dbReference type="EMBL" id="MTYJ01000041">
    <property type="protein sequence ID" value="OQV19244.1"/>
    <property type="molecule type" value="Genomic_DNA"/>
</dbReference>
<dbReference type="OrthoDB" id="10247335at2759"/>
<name>A0A1W0WVN0_HYPEX</name>
<proteinExistence type="predicted"/>
<feature type="chain" id="PRO_5013388854" evidence="2">
    <location>
        <begin position="22"/>
        <end position="658"/>
    </location>
</feature>
<evidence type="ECO:0000313" key="3">
    <source>
        <dbReference type="EMBL" id="OQV19244.1"/>
    </source>
</evidence>
<feature type="compositionally biased region" description="Low complexity" evidence="1">
    <location>
        <begin position="175"/>
        <end position="189"/>
    </location>
</feature>
<feature type="compositionally biased region" description="Polar residues" evidence="1">
    <location>
        <begin position="323"/>
        <end position="333"/>
    </location>
</feature>
<feature type="region of interest" description="Disordered" evidence="1">
    <location>
        <begin position="227"/>
        <end position="273"/>
    </location>
</feature>
<feature type="region of interest" description="Disordered" evidence="1">
    <location>
        <begin position="122"/>
        <end position="189"/>
    </location>
</feature>
<sequence length="658" mass="67244">MFPFKLVAAVFLHQIVWCTAAAAYDAPPSSPSSVVACRPDGYPILGKVGNCSHTAQLDSQCWHLEISTSVKDCAAFDGQWCCYATPPASAITTAYASPGSTTPNPTTSSASVYSVNTTVNSQTQTQTPIQNPTSYATLAPATPSTAVPYSTTPPTVTSSTVRPSYPQTVPSSPAVPSYSTSTAPVSPSATTTTTLVYTSSVNSGSSSNYPTVLPVSSSTFKPIPDTAPTLPTTLLQPSSYYGSSNSPSYSSSSPPSPVTVSPYPVTSSLSPATTSLSPVTISLYQTTVSSAPATTSPSPVTTSPYQTTVSSAPATASPYPVTISPSPAMTSLYQTTTSPSPVTASPSPVTASPSPVTTSSYAVTASPSPTTTSSYQTTVSPSPATTSPSPATTSPSPATASPSPATASTYLVTASPSPVTASPSPAPASSYPVTASPSPITTALPPKYPQYFSTVSPQPSNYMYGQPGPFDPYPVRPSTTLSSVSASAGYMRPAAPSGYGNGYPIYISIYKAPLLYPATPSPASTTTVATAAPPSSLKNINSQSFPFGTGSKLQLQGNKVASVAAATADIDQDDSIVPDDLTTLQALFGSRVIRRSPFFCKFLMVMGLAVEDDAQQCRILGNSSVVNKAATPTTTLTGAGSNNEPAPPLRHGVHLIRS</sequence>
<keyword evidence="2" id="KW-0732">Signal</keyword>
<evidence type="ECO:0000256" key="1">
    <source>
        <dbReference type="SAM" id="MobiDB-lite"/>
    </source>
</evidence>
<dbReference type="PRINTS" id="PR01217">
    <property type="entry name" value="PRICHEXTENSN"/>
</dbReference>
<feature type="compositionally biased region" description="Low complexity" evidence="1">
    <location>
        <begin position="334"/>
        <end position="436"/>
    </location>
</feature>